<keyword evidence="6 13" id="KW-1133">Transmembrane helix</keyword>
<comment type="caution">
    <text evidence="14">The sequence shown here is derived from an EMBL/GenBank/DDBJ whole genome shotgun (WGS) entry which is preliminary data.</text>
</comment>
<evidence type="ECO:0000256" key="10">
    <source>
        <dbReference type="ARBA" id="ARBA00023180"/>
    </source>
</evidence>
<name>A0A1V9XN95_9ACAR</name>
<evidence type="ECO:0000256" key="13">
    <source>
        <dbReference type="SAM" id="Phobius"/>
    </source>
</evidence>
<evidence type="ECO:0000256" key="2">
    <source>
        <dbReference type="ARBA" id="ARBA00004651"/>
    </source>
</evidence>
<reference evidence="14 15" key="1">
    <citation type="journal article" date="2017" name="Gigascience">
        <title>Draft genome of the honey bee ectoparasitic mite, Tropilaelaps mercedesae, is shaped by the parasitic life history.</title>
        <authorList>
            <person name="Dong X."/>
            <person name="Armstrong S.D."/>
            <person name="Xia D."/>
            <person name="Makepeace B.L."/>
            <person name="Darby A.C."/>
            <person name="Kadowaki T."/>
        </authorList>
    </citation>
    <scope>NUCLEOTIDE SEQUENCE [LARGE SCALE GENOMIC DNA]</scope>
    <source>
        <strain evidence="14">Wuxi-XJTLU</strain>
    </source>
</reference>
<keyword evidence="10" id="KW-0325">Glycoprotein</keyword>
<dbReference type="InterPro" id="IPR002159">
    <property type="entry name" value="CD36_fam"/>
</dbReference>
<keyword evidence="15" id="KW-1185">Reference proteome</keyword>
<proteinExistence type="inferred from homology"/>
<evidence type="ECO:0000256" key="8">
    <source>
        <dbReference type="ARBA" id="ARBA00023157"/>
    </source>
</evidence>
<dbReference type="GO" id="GO:0005901">
    <property type="term" value="C:caveola"/>
    <property type="evidence" value="ECO:0007669"/>
    <property type="project" value="UniProtKB-SubCell"/>
</dbReference>
<evidence type="ECO:0000313" key="14">
    <source>
        <dbReference type="EMBL" id="OQR74957.1"/>
    </source>
</evidence>
<keyword evidence="5 13" id="KW-0812">Transmembrane</keyword>
<evidence type="ECO:0000256" key="7">
    <source>
        <dbReference type="ARBA" id="ARBA00023136"/>
    </source>
</evidence>
<keyword evidence="9" id="KW-0675">Receptor</keyword>
<dbReference type="Proteomes" id="UP000192247">
    <property type="component" value="Unassembled WGS sequence"/>
</dbReference>
<dbReference type="EMBL" id="MNPL01007099">
    <property type="protein sequence ID" value="OQR74957.1"/>
    <property type="molecule type" value="Genomic_DNA"/>
</dbReference>
<evidence type="ECO:0000256" key="9">
    <source>
        <dbReference type="ARBA" id="ARBA00023170"/>
    </source>
</evidence>
<dbReference type="STRING" id="418985.A0A1V9XN95"/>
<evidence type="ECO:0000256" key="4">
    <source>
        <dbReference type="ARBA" id="ARBA00022475"/>
    </source>
</evidence>
<feature type="transmembrane region" description="Helical" evidence="13">
    <location>
        <begin position="334"/>
        <end position="358"/>
    </location>
</feature>
<evidence type="ECO:0000256" key="5">
    <source>
        <dbReference type="ARBA" id="ARBA00022692"/>
    </source>
</evidence>
<gene>
    <name evidence="14" type="ORF">BIW11_08737</name>
</gene>
<protein>
    <recommendedName>
        <fullName evidence="11">Scavenger receptor class B member 1</fullName>
    </recommendedName>
    <alternativeName>
        <fullName evidence="12">SR-BI</fullName>
    </alternativeName>
</protein>
<evidence type="ECO:0000256" key="12">
    <source>
        <dbReference type="ARBA" id="ARBA00042244"/>
    </source>
</evidence>
<evidence type="ECO:0000256" key="1">
    <source>
        <dbReference type="ARBA" id="ARBA00004189"/>
    </source>
</evidence>
<dbReference type="GO" id="GO:0005044">
    <property type="term" value="F:scavenger receptor activity"/>
    <property type="evidence" value="ECO:0007669"/>
    <property type="project" value="TreeGrafter"/>
</dbReference>
<accession>A0A1V9XN95</accession>
<dbReference type="OrthoDB" id="514335at2759"/>
<keyword evidence="7 13" id="KW-0472">Membrane</keyword>
<comment type="subcellular location">
    <subcellularLocation>
        <location evidence="2">Cell membrane</location>
        <topology evidence="2">Multi-pass membrane protein</topology>
    </subcellularLocation>
    <subcellularLocation>
        <location evidence="1">Membrane</location>
        <location evidence="1">Caveola</location>
        <topology evidence="1">Multi-pass membrane protein</topology>
    </subcellularLocation>
</comment>
<evidence type="ECO:0000256" key="6">
    <source>
        <dbReference type="ARBA" id="ARBA00022989"/>
    </source>
</evidence>
<dbReference type="AlphaFoldDB" id="A0A1V9XN95"/>
<keyword evidence="8" id="KW-1015">Disulfide bond</keyword>
<dbReference type="PRINTS" id="PR01609">
    <property type="entry name" value="CD36FAMILY"/>
</dbReference>
<evidence type="ECO:0000256" key="3">
    <source>
        <dbReference type="ARBA" id="ARBA00010532"/>
    </source>
</evidence>
<dbReference type="Pfam" id="PF01130">
    <property type="entry name" value="CD36"/>
    <property type="match status" value="1"/>
</dbReference>
<keyword evidence="4" id="KW-1003">Cell membrane</keyword>
<sequence>MVSYEHLPHLSVGSLDDKVYTLNVPMIGSAYKNRKNSPEEELLMANAMEEIFEKYNQTILVHRKVRELLFEGYEDQLLVIAKGMGWSPVQRFGYQIGRNNSDDGVYTIYTGAEGMDKYGIIESWEGKKRVPGFRKSCGFVNGTTGEMWPPYTLTNQTRLIFFVAPICRSLQLDFLRNETVKEIRVLRYHLNQRLFNYSFEENQCFCTKKKGKDLECVPNGMLDLNRCQPDAPLTASLPHQLYSTPTVSKAVDGLAPDPELHDFFMDVEPTMGIPLRVSARLQMNVVVDSFRYFEQFAVFKEKLFLPTFWIETTATVNDELAFKIRLVTEDLANYVTLASFAWVLMGLIIIICTLGYIISHTRRSRRPRPSSEYRAVKIIATTR</sequence>
<dbReference type="PANTHER" id="PTHR11923:SF110">
    <property type="entry name" value="SCAVENGER RECEPTOR CLASS B MEMBER 1"/>
    <property type="match status" value="1"/>
</dbReference>
<dbReference type="GO" id="GO:0005737">
    <property type="term" value="C:cytoplasm"/>
    <property type="evidence" value="ECO:0007669"/>
    <property type="project" value="TreeGrafter"/>
</dbReference>
<evidence type="ECO:0000256" key="11">
    <source>
        <dbReference type="ARBA" id="ARBA00040821"/>
    </source>
</evidence>
<dbReference type="PANTHER" id="PTHR11923">
    <property type="entry name" value="SCAVENGER RECEPTOR CLASS B TYPE-1 SR-B1"/>
    <property type="match status" value="1"/>
</dbReference>
<evidence type="ECO:0000313" key="15">
    <source>
        <dbReference type="Proteomes" id="UP000192247"/>
    </source>
</evidence>
<comment type="similarity">
    <text evidence="3">Belongs to the CD36 family.</text>
</comment>
<organism evidence="14 15">
    <name type="scientific">Tropilaelaps mercedesae</name>
    <dbReference type="NCBI Taxonomy" id="418985"/>
    <lineage>
        <taxon>Eukaryota</taxon>
        <taxon>Metazoa</taxon>
        <taxon>Ecdysozoa</taxon>
        <taxon>Arthropoda</taxon>
        <taxon>Chelicerata</taxon>
        <taxon>Arachnida</taxon>
        <taxon>Acari</taxon>
        <taxon>Parasitiformes</taxon>
        <taxon>Mesostigmata</taxon>
        <taxon>Gamasina</taxon>
        <taxon>Dermanyssoidea</taxon>
        <taxon>Laelapidae</taxon>
        <taxon>Tropilaelaps</taxon>
    </lineage>
</organism>
<dbReference type="InParanoid" id="A0A1V9XN95"/>